<name>A0A157SNX3_9BORD</name>
<protein>
    <submittedName>
        <fullName evidence="1">Uncharacterized protein</fullName>
    </submittedName>
</protein>
<keyword evidence="2" id="KW-1185">Reference proteome</keyword>
<evidence type="ECO:0000313" key="2">
    <source>
        <dbReference type="Proteomes" id="UP000076848"/>
    </source>
</evidence>
<sequence length="88" mass="9468">MATTKLPVYPADHPVALALRAICSAVTSGRELIDALVETATSAGVKPFSDEFDLVAAMAGLPYSRAWDAYLDRETWALAESRPLAHVH</sequence>
<dbReference type="Proteomes" id="UP000076848">
    <property type="component" value="Unassembled WGS sequence"/>
</dbReference>
<reference evidence="1 2" key="1">
    <citation type="submission" date="2016-04" db="EMBL/GenBank/DDBJ databases">
        <authorList>
            <consortium name="Pathogen Informatics"/>
        </authorList>
    </citation>
    <scope>NUCLEOTIDE SEQUENCE [LARGE SCALE GENOMIC DNA]</scope>
    <source>
        <strain evidence="1 2">H050680373</strain>
    </source>
</reference>
<accession>A0A157SNX3</accession>
<organism evidence="1 2">
    <name type="scientific">Bordetella ansorpii</name>
    <dbReference type="NCBI Taxonomy" id="288768"/>
    <lineage>
        <taxon>Bacteria</taxon>
        <taxon>Pseudomonadati</taxon>
        <taxon>Pseudomonadota</taxon>
        <taxon>Betaproteobacteria</taxon>
        <taxon>Burkholderiales</taxon>
        <taxon>Alcaligenaceae</taxon>
        <taxon>Bordetella</taxon>
    </lineage>
</organism>
<dbReference type="EMBL" id="FKIF01000007">
    <property type="protein sequence ID" value="SAI72198.1"/>
    <property type="molecule type" value="Genomic_DNA"/>
</dbReference>
<evidence type="ECO:0000313" key="1">
    <source>
        <dbReference type="EMBL" id="SAI72198.1"/>
    </source>
</evidence>
<gene>
    <name evidence="1" type="ORF">SAMEA3906486_03997</name>
</gene>
<dbReference type="STRING" id="288768.SAMEA3906486_03997"/>
<dbReference type="RefSeq" id="WP_066130797.1">
    <property type="nucleotide sequence ID" value="NZ_FKIF01000007.1"/>
</dbReference>
<proteinExistence type="predicted"/>
<dbReference type="AlphaFoldDB" id="A0A157SNX3"/>
<dbReference type="OrthoDB" id="6058458at2"/>